<protein>
    <submittedName>
        <fullName evidence="9">FAD-dependent oxidoreductase</fullName>
    </submittedName>
</protein>
<evidence type="ECO:0000313" key="10">
    <source>
        <dbReference type="Proteomes" id="UP000321820"/>
    </source>
</evidence>
<dbReference type="KEGG" id="talb:FTW19_08570"/>
<comment type="cofactor">
    <cofactor evidence="1">
        <name>FAD</name>
        <dbReference type="ChEBI" id="CHEBI:57692"/>
    </cofactor>
</comment>
<dbReference type="PANTHER" id="PTHR11985:SF35">
    <property type="entry name" value="ANAEROBIC GLYCEROL-3-PHOSPHATE DEHYDROGENASE SUBUNIT A"/>
    <property type="match status" value="1"/>
</dbReference>
<organism evidence="9 10">
    <name type="scientific">Terriglobus albidus</name>
    <dbReference type="NCBI Taxonomy" id="1592106"/>
    <lineage>
        <taxon>Bacteria</taxon>
        <taxon>Pseudomonadati</taxon>
        <taxon>Acidobacteriota</taxon>
        <taxon>Terriglobia</taxon>
        <taxon>Terriglobales</taxon>
        <taxon>Acidobacteriaceae</taxon>
        <taxon>Terriglobus</taxon>
    </lineage>
</organism>
<keyword evidence="10" id="KW-1185">Reference proteome</keyword>
<dbReference type="OrthoDB" id="9766796at2"/>
<evidence type="ECO:0000256" key="5">
    <source>
        <dbReference type="ARBA" id="ARBA00022827"/>
    </source>
</evidence>
<keyword evidence="3" id="KW-0285">Flavoprotein</keyword>
<name>A0A5B9E8D3_9BACT</name>
<dbReference type="InterPro" id="IPR000447">
    <property type="entry name" value="G3P_DH_FAD-dep"/>
</dbReference>
<dbReference type="RefSeq" id="WP_147647229.1">
    <property type="nucleotide sequence ID" value="NZ_CP042806.1"/>
</dbReference>
<sequence>MNQRTQALQQIQSDTFDVLILGGGATGLGIAVDAVTRGYRTALVDAGDFAQATSSRATKLVHGGVRYLASGQISLVYEALHERAAMLRNAPHLVQPLPFVTPAYRWFDLPYYGAGLKLYDVLSGKATMGPTSIFGHDKTLTLLPNIARKNLKGSIVYYDGQFDDARFCLALARTAVDHGATVLNYVRCVSFEKASGKINGAVLRDEETGNSFQVNAKVVVNATGIFTDEVRHLDNPSDASLLNVSRGTHIVVPPTVLGRDYAIMVPKTEDGRVIFAIPWLGKVVIGTTDLAAPKPEVEPGHQDDEIDYILHHINPYLQHTITRADILSVFSGLRPLITGPGASTAKLSREHHIERSSSGLLTIAGGKWTTYRRMAQDLVDFAIKHEMLPAAACRTEKLPLRGAPLKAGDPHNALSRYGTDRAAVEALITTDASLGAKLDEALPFIEAEVVYAAREEMARTVEDVLSRRMRALLLDAKAAVRSAPKVAELLARELGHGTEWRFEQVAAFRELAARFYLPG</sequence>
<dbReference type="Gene3D" id="1.10.8.870">
    <property type="entry name" value="Alpha-glycerophosphate oxidase, cap domain"/>
    <property type="match status" value="1"/>
</dbReference>
<dbReference type="Gene3D" id="3.30.9.10">
    <property type="entry name" value="D-Amino Acid Oxidase, subunit A, domain 2"/>
    <property type="match status" value="1"/>
</dbReference>
<comment type="similarity">
    <text evidence="2">Belongs to the FAD-dependent glycerol-3-phosphate dehydrogenase family.</text>
</comment>
<feature type="domain" description="Alpha-glycerophosphate oxidase C-terminal" evidence="8">
    <location>
        <begin position="393"/>
        <end position="496"/>
    </location>
</feature>
<dbReference type="PROSITE" id="PS00978">
    <property type="entry name" value="FAD_G3PDH_2"/>
    <property type="match status" value="1"/>
</dbReference>
<gene>
    <name evidence="9" type="ORF">FTW19_08570</name>
</gene>
<dbReference type="PANTHER" id="PTHR11985">
    <property type="entry name" value="GLYCEROL-3-PHOSPHATE DEHYDROGENASE"/>
    <property type="match status" value="1"/>
</dbReference>
<proteinExistence type="inferred from homology"/>
<dbReference type="Proteomes" id="UP000321820">
    <property type="component" value="Chromosome"/>
</dbReference>
<dbReference type="GO" id="GO:0004368">
    <property type="term" value="F:glycerol-3-phosphate dehydrogenase (quinone) activity"/>
    <property type="evidence" value="ECO:0007669"/>
    <property type="project" value="InterPro"/>
</dbReference>
<evidence type="ECO:0000256" key="1">
    <source>
        <dbReference type="ARBA" id="ARBA00001974"/>
    </source>
</evidence>
<dbReference type="Pfam" id="PF16901">
    <property type="entry name" value="DAO_C"/>
    <property type="match status" value="1"/>
</dbReference>
<dbReference type="GO" id="GO:0046168">
    <property type="term" value="P:glycerol-3-phosphate catabolic process"/>
    <property type="evidence" value="ECO:0007669"/>
    <property type="project" value="TreeGrafter"/>
</dbReference>
<dbReference type="Gene3D" id="3.50.50.60">
    <property type="entry name" value="FAD/NAD(P)-binding domain"/>
    <property type="match status" value="1"/>
</dbReference>
<dbReference type="InterPro" id="IPR038299">
    <property type="entry name" value="DAO_C_sf"/>
</dbReference>
<reference evidence="9 10" key="1">
    <citation type="submission" date="2019-08" db="EMBL/GenBank/DDBJ databases">
        <title>Complete genome sequence of Terriglobus albidus strain ORNL.</title>
        <authorList>
            <person name="Podar M."/>
        </authorList>
    </citation>
    <scope>NUCLEOTIDE SEQUENCE [LARGE SCALE GENOMIC DNA]</scope>
    <source>
        <strain evidence="9 10">ORNL</strain>
    </source>
</reference>
<keyword evidence="4" id="KW-0319">Glycerol metabolism</keyword>
<dbReference type="SUPFAM" id="SSF54373">
    <property type="entry name" value="FAD-linked reductases, C-terminal domain"/>
    <property type="match status" value="1"/>
</dbReference>
<accession>A0A5B9E8D3</accession>
<dbReference type="SUPFAM" id="SSF51905">
    <property type="entry name" value="FAD/NAD(P)-binding domain"/>
    <property type="match status" value="1"/>
</dbReference>
<evidence type="ECO:0000259" key="7">
    <source>
        <dbReference type="Pfam" id="PF01266"/>
    </source>
</evidence>
<evidence type="ECO:0000313" key="9">
    <source>
        <dbReference type="EMBL" id="QEE28039.1"/>
    </source>
</evidence>
<dbReference type="Pfam" id="PF01266">
    <property type="entry name" value="DAO"/>
    <property type="match status" value="1"/>
</dbReference>
<dbReference type="InterPro" id="IPR031656">
    <property type="entry name" value="DAO_C"/>
</dbReference>
<dbReference type="PRINTS" id="PR01001">
    <property type="entry name" value="FADG3PDH"/>
</dbReference>
<keyword evidence="5" id="KW-0274">FAD</keyword>
<dbReference type="GO" id="GO:0006071">
    <property type="term" value="P:glycerol metabolic process"/>
    <property type="evidence" value="ECO:0007669"/>
    <property type="project" value="UniProtKB-KW"/>
</dbReference>
<dbReference type="InterPro" id="IPR006076">
    <property type="entry name" value="FAD-dep_OxRdtase"/>
</dbReference>
<evidence type="ECO:0000256" key="3">
    <source>
        <dbReference type="ARBA" id="ARBA00022630"/>
    </source>
</evidence>
<evidence type="ECO:0000259" key="8">
    <source>
        <dbReference type="Pfam" id="PF16901"/>
    </source>
</evidence>
<dbReference type="AlphaFoldDB" id="A0A5B9E8D3"/>
<dbReference type="EMBL" id="CP042806">
    <property type="protein sequence ID" value="QEE28039.1"/>
    <property type="molecule type" value="Genomic_DNA"/>
</dbReference>
<evidence type="ECO:0000256" key="4">
    <source>
        <dbReference type="ARBA" id="ARBA00022798"/>
    </source>
</evidence>
<evidence type="ECO:0000256" key="2">
    <source>
        <dbReference type="ARBA" id="ARBA00007330"/>
    </source>
</evidence>
<evidence type="ECO:0000256" key="6">
    <source>
        <dbReference type="ARBA" id="ARBA00023002"/>
    </source>
</evidence>
<feature type="domain" description="FAD dependent oxidoreductase" evidence="7">
    <location>
        <begin position="17"/>
        <end position="372"/>
    </location>
</feature>
<dbReference type="InterPro" id="IPR036188">
    <property type="entry name" value="FAD/NAD-bd_sf"/>
</dbReference>
<keyword evidence="6" id="KW-0560">Oxidoreductase</keyword>